<organism evidence="6 7">
    <name type="scientific">Anthostomella pinea</name>
    <dbReference type="NCBI Taxonomy" id="933095"/>
    <lineage>
        <taxon>Eukaryota</taxon>
        <taxon>Fungi</taxon>
        <taxon>Dikarya</taxon>
        <taxon>Ascomycota</taxon>
        <taxon>Pezizomycotina</taxon>
        <taxon>Sordariomycetes</taxon>
        <taxon>Xylariomycetidae</taxon>
        <taxon>Xylariales</taxon>
        <taxon>Xylariaceae</taxon>
        <taxon>Anthostomella</taxon>
    </lineage>
</organism>
<evidence type="ECO:0000313" key="7">
    <source>
        <dbReference type="Proteomes" id="UP001295740"/>
    </source>
</evidence>
<dbReference type="Pfam" id="PF09805">
    <property type="entry name" value="Nop25"/>
    <property type="match status" value="1"/>
</dbReference>
<evidence type="ECO:0000256" key="4">
    <source>
        <dbReference type="ARBA" id="ARBA00023242"/>
    </source>
</evidence>
<evidence type="ECO:0000313" key="6">
    <source>
        <dbReference type="EMBL" id="CAJ2507875.1"/>
    </source>
</evidence>
<evidence type="ECO:0000256" key="2">
    <source>
        <dbReference type="ARBA" id="ARBA00007175"/>
    </source>
</evidence>
<dbReference type="InterPro" id="IPR019186">
    <property type="entry name" value="Nucleolar_protein_12"/>
</dbReference>
<feature type="compositionally biased region" description="Basic and acidic residues" evidence="5">
    <location>
        <begin position="196"/>
        <end position="206"/>
    </location>
</feature>
<keyword evidence="7" id="KW-1185">Reference proteome</keyword>
<gene>
    <name evidence="6" type="ORF">KHLLAP_LOCUS8343</name>
</gene>
<dbReference type="EMBL" id="CAUWAG010000010">
    <property type="protein sequence ID" value="CAJ2507875.1"/>
    <property type="molecule type" value="Genomic_DNA"/>
</dbReference>
<evidence type="ECO:0000256" key="1">
    <source>
        <dbReference type="ARBA" id="ARBA00004604"/>
    </source>
</evidence>
<feature type="compositionally biased region" description="Basic residues" evidence="5">
    <location>
        <begin position="207"/>
        <end position="223"/>
    </location>
</feature>
<dbReference type="Proteomes" id="UP001295740">
    <property type="component" value="Unassembled WGS sequence"/>
</dbReference>
<feature type="compositionally biased region" description="Low complexity" evidence="5">
    <location>
        <begin position="138"/>
        <end position="148"/>
    </location>
</feature>
<feature type="compositionally biased region" description="Basic residues" evidence="5">
    <location>
        <begin position="1"/>
        <end position="21"/>
    </location>
</feature>
<reference evidence="6" key="1">
    <citation type="submission" date="2023-10" db="EMBL/GenBank/DDBJ databases">
        <authorList>
            <person name="Hackl T."/>
        </authorList>
    </citation>
    <scope>NUCLEOTIDE SEQUENCE</scope>
</reference>
<accession>A0AAI8YKA1</accession>
<keyword evidence="4" id="KW-0539">Nucleus</keyword>
<feature type="region of interest" description="Disordered" evidence="5">
    <location>
        <begin position="1"/>
        <end position="23"/>
    </location>
</feature>
<feature type="region of interest" description="Disordered" evidence="5">
    <location>
        <begin position="91"/>
        <end position="223"/>
    </location>
</feature>
<dbReference type="PANTHER" id="PTHR14577:SF0">
    <property type="entry name" value="NUCLEOLAR PROTEIN 12"/>
    <property type="match status" value="1"/>
</dbReference>
<keyword evidence="3" id="KW-0175">Coiled coil</keyword>
<dbReference type="GO" id="GO:0019843">
    <property type="term" value="F:rRNA binding"/>
    <property type="evidence" value="ECO:0007669"/>
    <property type="project" value="TreeGrafter"/>
</dbReference>
<comment type="subcellular location">
    <subcellularLocation>
        <location evidence="1">Nucleus</location>
        <location evidence="1">Nucleolus</location>
    </subcellularLocation>
</comment>
<dbReference type="AlphaFoldDB" id="A0AAI8YKA1"/>
<dbReference type="PANTHER" id="PTHR14577">
    <property type="entry name" value="NUCLEOLAR PROTEIN 12"/>
    <property type="match status" value="1"/>
</dbReference>
<comment type="similarity">
    <text evidence="2">Belongs to the RRP17 family.</text>
</comment>
<proteinExistence type="inferred from homology"/>
<feature type="compositionally biased region" description="Acidic residues" evidence="5">
    <location>
        <begin position="158"/>
        <end position="168"/>
    </location>
</feature>
<dbReference type="GO" id="GO:0005730">
    <property type="term" value="C:nucleolus"/>
    <property type="evidence" value="ECO:0007669"/>
    <property type="project" value="UniProtKB-SubCell"/>
</dbReference>
<comment type="caution">
    <text evidence="6">The sequence shown here is derived from an EMBL/GenBank/DDBJ whole genome shotgun (WGS) entry which is preliminary data.</text>
</comment>
<protein>
    <submittedName>
        <fullName evidence="6">Uu.00g090610.m01.CDS01</fullName>
    </submittedName>
</protein>
<evidence type="ECO:0000256" key="3">
    <source>
        <dbReference type="ARBA" id="ARBA00023054"/>
    </source>
</evidence>
<name>A0AAI8YKA1_9PEZI</name>
<evidence type="ECO:0000256" key="5">
    <source>
        <dbReference type="SAM" id="MobiDB-lite"/>
    </source>
</evidence>
<sequence length="223" mass="25743">MFAKPRPKKSLLPPPRKRKVQHAIEEVKFDDEARTEYLTGFHKRKLQRTKDAQAQAAKRARQEKLDLRKQIREDRKREVVEHVQQVNAMLKEAQQAGHVGGEEGTSDDEADEWDGLEDAPEPEPVDHEEEYIDEERYTTVTVESVTVSRDGLTSSKPEEEESETEDEEGQKADREAGQASGSSGKSHPPKKKKPKFRYETKMERQQTRRKQKAKSNSKRPPRD</sequence>
<feature type="compositionally biased region" description="Acidic residues" evidence="5">
    <location>
        <begin position="104"/>
        <end position="133"/>
    </location>
</feature>